<dbReference type="RefSeq" id="WP_336918264.1">
    <property type="nucleotide sequence ID" value="NZ_JBANRN010000004.1"/>
</dbReference>
<evidence type="ECO:0000256" key="2">
    <source>
        <dbReference type="SAM" id="Phobius"/>
    </source>
</evidence>
<dbReference type="EMBL" id="JBHRSU010000037">
    <property type="protein sequence ID" value="MFC3102122.1"/>
    <property type="molecule type" value="Genomic_DNA"/>
</dbReference>
<evidence type="ECO:0000313" key="4">
    <source>
        <dbReference type="Proteomes" id="UP001595378"/>
    </source>
</evidence>
<reference evidence="4" key="1">
    <citation type="journal article" date="2019" name="Int. J. Syst. Evol. Microbiol.">
        <title>The Global Catalogue of Microorganisms (GCM) 10K type strain sequencing project: providing services to taxonomists for standard genome sequencing and annotation.</title>
        <authorList>
            <consortium name="The Broad Institute Genomics Platform"/>
            <consortium name="The Broad Institute Genome Sequencing Center for Infectious Disease"/>
            <person name="Wu L."/>
            <person name="Ma J."/>
        </authorList>
    </citation>
    <scope>NUCLEOTIDE SEQUENCE [LARGE SCALE GENOMIC DNA]</scope>
    <source>
        <strain evidence="4">KCTC 52606</strain>
    </source>
</reference>
<keyword evidence="2" id="KW-0472">Membrane</keyword>
<comment type="caution">
    <text evidence="3">The sequence shown here is derived from an EMBL/GenBank/DDBJ whole genome shotgun (WGS) entry which is preliminary data.</text>
</comment>
<gene>
    <name evidence="3" type="ORF">ACFODK_14625</name>
</gene>
<keyword evidence="2" id="KW-1133">Transmembrane helix</keyword>
<evidence type="ECO:0000313" key="3">
    <source>
        <dbReference type="EMBL" id="MFC3102122.1"/>
    </source>
</evidence>
<name>A0ABV7EKD1_9SPHN</name>
<sequence>MGERNAAHDDPAIPARASRTLHGRGQHRQADPVRIMLALIGLAGAVGVLALNMGR</sequence>
<feature type="region of interest" description="Disordered" evidence="1">
    <location>
        <begin position="1"/>
        <end position="28"/>
    </location>
</feature>
<proteinExistence type="predicted"/>
<feature type="compositionally biased region" description="Basic and acidic residues" evidence="1">
    <location>
        <begin position="1"/>
        <end position="11"/>
    </location>
</feature>
<feature type="transmembrane region" description="Helical" evidence="2">
    <location>
        <begin position="35"/>
        <end position="54"/>
    </location>
</feature>
<evidence type="ECO:0000256" key="1">
    <source>
        <dbReference type="SAM" id="MobiDB-lite"/>
    </source>
</evidence>
<keyword evidence="2" id="KW-0812">Transmembrane</keyword>
<organism evidence="3 4">
    <name type="scientific">Alteraurantiacibacter lauratis</name>
    <dbReference type="NCBI Taxonomy" id="2054627"/>
    <lineage>
        <taxon>Bacteria</taxon>
        <taxon>Pseudomonadati</taxon>
        <taxon>Pseudomonadota</taxon>
        <taxon>Alphaproteobacteria</taxon>
        <taxon>Sphingomonadales</taxon>
        <taxon>Erythrobacteraceae</taxon>
        <taxon>Alteraurantiacibacter</taxon>
    </lineage>
</organism>
<protein>
    <submittedName>
        <fullName evidence="3">Uncharacterized protein</fullName>
    </submittedName>
</protein>
<dbReference type="Proteomes" id="UP001595378">
    <property type="component" value="Unassembled WGS sequence"/>
</dbReference>
<accession>A0ABV7EKD1</accession>
<keyword evidence="4" id="KW-1185">Reference proteome</keyword>